<dbReference type="Gene3D" id="3.50.50.60">
    <property type="entry name" value="FAD/NAD(P)-binding domain"/>
    <property type="match status" value="1"/>
</dbReference>
<dbReference type="EMBL" id="CP014263">
    <property type="protein sequence ID" value="AQG77983.1"/>
    <property type="molecule type" value="Genomic_DNA"/>
</dbReference>
<protein>
    <recommendedName>
        <fullName evidence="3">FAD-binding domain-containing protein</fullName>
    </recommendedName>
</protein>
<proteinExistence type="predicted"/>
<evidence type="ECO:0000313" key="5">
    <source>
        <dbReference type="Proteomes" id="UP000187941"/>
    </source>
</evidence>
<reference evidence="4 5" key="1">
    <citation type="submission" date="2016-01" db="EMBL/GenBank/DDBJ databases">
        <authorList>
            <person name="Oliw E.H."/>
        </authorList>
    </citation>
    <scope>NUCLEOTIDE SEQUENCE [LARGE SCALE GENOMIC DNA]</scope>
    <source>
        <strain evidence="4 5">DY10</strain>
    </source>
</reference>
<dbReference type="GO" id="GO:0004497">
    <property type="term" value="F:monooxygenase activity"/>
    <property type="evidence" value="ECO:0007669"/>
    <property type="project" value="UniProtKB-KW"/>
</dbReference>
<keyword evidence="2" id="KW-0503">Monooxygenase</keyword>
<accession>A0A1P9WRJ5</accession>
<dbReference type="InterPro" id="IPR036188">
    <property type="entry name" value="FAD/NAD-bd_sf"/>
</dbReference>
<evidence type="ECO:0000256" key="1">
    <source>
        <dbReference type="ARBA" id="ARBA00023002"/>
    </source>
</evidence>
<keyword evidence="5" id="KW-1185">Reference proteome</keyword>
<dbReference type="RefSeq" id="WP_077129408.1">
    <property type="nucleotide sequence ID" value="NZ_CP014263.1"/>
</dbReference>
<dbReference type="SUPFAM" id="SSF51905">
    <property type="entry name" value="FAD/NAD(P)-binding domain"/>
    <property type="match status" value="1"/>
</dbReference>
<dbReference type="NCBIfam" id="NF005720">
    <property type="entry name" value="PRK07538.1"/>
    <property type="match status" value="1"/>
</dbReference>
<feature type="domain" description="FAD-binding" evidence="3">
    <location>
        <begin position="3"/>
        <end position="358"/>
    </location>
</feature>
<dbReference type="KEGG" id="smon:AWR27_00625"/>
<dbReference type="OrthoDB" id="9766816at2"/>
<evidence type="ECO:0000259" key="3">
    <source>
        <dbReference type="Pfam" id="PF01494"/>
    </source>
</evidence>
<name>A0A1P9WRJ5_9BACT</name>
<dbReference type="Gene3D" id="3.30.9.30">
    <property type="match status" value="1"/>
</dbReference>
<organism evidence="4 5">
    <name type="scientific">Spirosoma montaniterrae</name>
    <dbReference type="NCBI Taxonomy" id="1178516"/>
    <lineage>
        <taxon>Bacteria</taxon>
        <taxon>Pseudomonadati</taxon>
        <taxon>Bacteroidota</taxon>
        <taxon>Cytophagia</taxon>
        <taxon>Cytophagales</taxon>
        <taxon>Cytophagaceae</taxon>
        <taxon>Spirosoma</taxon>
    </lineage>
</organism>
<dbReference type="Proteomes" id="UP000187941">
    <property type="component" value="Chromosome"/>
</dbReference>
<dbReference type="PANTHER" id="PTHR13789:SF268">
    <property type="entry name" value="5-METHYLPHENAZINE-1-CARBOXYLATE 1-MONOOXYGENASE"/>
    <property type="match status" value="1"/>
</dbReference>
<dbReference type="InterPro" id="IPR002938">
    <property type="entry name" value="FAD-bd"/>
</dbReference>
<dbReference type="STRING" id="1178516.AWR27_00625"/>
<gene>
    <name evidence="4" type="ORF">AWR27_00625</name>
</gene>
<dbReference type="PANTHER" id="PTHR13789">
    <property type="entry name" value="MONOOXYGENASE"/>
    <property type="match status" value="1"/>
</dbReference>
<dbReference type="AlphaFoldDB" id="A0A1P9WRJ5"/>
<evidence type="ECO:0000313" key="4">
    <source>
        <dbReference type="EMBL" id="AQG77983.1"/>
    </source>
</evidence>
<dbReference type="GO" id="GO:0071949">
    <property type="term" value="F:FAD binding"/>
    <property type="evidence" value="ECO:0007669"/>
    <property type="project" value="InterPro"/>
</dbReference>
<dbReference type="PRINTS" id="PR00420">
    <property type="entry name" value="RNGMNOXGNASE"/>
</dbReference>
<sequence>MHITIAGGGIGGLVTALALHDAGISVRVYESVPTLQPLGVGINLLPHAVRELTRLGLQAQLETTGIPTADLSYYNKFGQLIWTEPRGRAAGYAWPQYSIHRGRLQMLLLDEAIARLGADNVRTGCHLSDFETFDEQVRARFVNRETGETVADEWADALVGADGIHSVVRRTFYPDEGLPRWSGRMLWRGVSVAEPFLTGRSMVMIGHADQKFVAYPIDPLLAYQGRSRVNWIAELNVGTDTMPVRQDWNRKADPATFAPPFANWQFDWLDVPALIDSTDAVYAYPMVDRDPLPRWTFGRVTLLGDAAHPMYPIGSNGASQAILDARALTDALTNSPDDIPAALQAYETARLAPTAQIVLMNRQNGPEQVMQLAEERAPLGFQQVEDVITRGELETIAQRYKQIAGFEREKLSQV</sequence>
<dbReference type="SUPFAM" id="SSF54373">
    <property type="entry name" value="FAD-linked reductases, C-terminal domain"/>
    <property type="match status" value="1"/>
</dbReference>
<keyword evidence="1" id="KW-0560">Oxidoreductase</keyword>
<dbReference type="InterPro" id="IPR050493">
    <property type="entry name" value="FAD-dep_Monooxygenase_BioMet"/>
</dbReference>
<evidence type="ECO:0000256" key="2">
    <source>
        <dbReference type="ARBA" id="ARBA00023033"/>
    </source>
</evidence>
<dbReference type="Pfam" id="PF01494">
    <property type="entry name" value="FAD_binding_3"/>
    <property type="match status" value="1"/>
</dbReference>